<dbReference type="EMBL" id="CP032050">
    <property type="protein sequence ID" value="AYN68756.1"/>
    <property type="molecule type" value="Genomic_DNA"/>
</dbReference>
<reference evidence="1 2" key="1">
    <citation type="submission" date="2018-08" db="EMBL/GenBank/DDBJ databases">
        <title>The reduced genetic potential of extracellular carbohydrate catabolism in Euzebyella marina RN62, a Flavobacteriia bacterium isolated from the hadal water.</title>
        <authorList>
            <person name="Xue C."/>
        </authorList>
    </citation>
    <scope>NUCLEOTIDE SEQUENCE [LARGE SCALE GENOMIC DNA]</scope>
    <source>
        <strain evidence="1 2">RN62</strain>
    </source>
</reference>
<keyword evidence="2" id="KW-1185">Reference proteome</keyword>
<organism evidence="1 2">
    <name type="scientific">Euzebyella marina</name>
    <dbReference type="NCBI Taxonomy" id="1761453"/>
    <lineage>
        <taxon>Bacteria</taxon>
        <taxon>Pseudomonadati</taxon>
        <taxon>Bacteroidota</taxon>
        <taxon>Flavobacteriia</taxon>
        <taxon>Flavobacteriales</taxon>
        <taxon>Flavobacteriaceae</taxon>
        <taxon>Euzebyella</taxon>
    </lineage>
</organism>
<accession>A0A3G2L924</accession>
<proteinExistence type="predicted"/>
<dbReference type="OrthoDB" id="1445945at2"/>
<evidence type="ECO:0000313" key="2">
    <source>
        <dbReference type="Proteomes" id="UP000276309"/>
    </source>
</evidence>
<evidence type="ECO:0008006" key="3">
    <source>
        <dbReference type="Google" id="ProtNLM"/>
    </source>
</evidence>
<gene>
    <name evidence="1" type="ORF">D1013_15900</name>
</gene>
<sequence>MSFFKYTFLLVICCIGYFGHSQDCFLGIGGKDSLMIKKIFQLNEEQIDEMKTQQEMLAAETKIIEGQIELLLAEHPQSKEEDLITMGTKYKELQSQLVKVSVEADKKLLETFNARQYERYLQLCKEAYRRPINITPKEYEVPETEEN</sequence>
<evidence type="ECO:0000313" key="1">
    <source>
        <dbReference type="EMBL" id="AYN68756.1"/>
    </source>
</evidence>
<dbReference type="KEGG" id="emar:D1013_15900"/>
<dbReference type="AlphaFoldDB" id="A0A3G2L924"/>
<dbReference type="RefSeq" id="WP_121849768.1">
    <property type="nucleotide sequence ID" value="NZ_CP032050.1"/>
</dbReference>
<dbReference type="Proteomes" id="UP000276309">
    <property type="component" value="Chromosome"/>
</dbReference>
<name>A0A3G2L924_9FLAO</name>
<protein>
    <recommendedName>
        <fullName evidence="3">Periplasmic heavy metal sensor</fullName>
    </recommendedName>
</protein>